<sequence>MAFSRLQEDNRHKERIYFKTKNSSIELVETLNHITKCSAFEAEWKSIEALIEETKPKAKLAHPQSLESSSEETDITGPVLD</sequence>
<comment type="caution">
    <text evidence="2">The sequence shown here is derived from an EMBL/GenBank/DDBJ whole genome shotgun (WGS) entry which is preliminary data.</text>
</comment>
<dbReference type="Proteomes" id="UP000789901">
    <property type="component" value="Unassembled WGS sequence"/>
</dbReference>
<evidence type="ECO:0000256" key="1">
    <source>
        <dbReference type="SAM" id="MobiDB-lite"/>
    </source>
</evidence>
<keyword evidence="3" id="KW-1185">Reference proteome</keyword>
<protein>
    <submittedName>
        <fullName evidence="2">6782_t:CDS:1</fullName>
    </submittedName>
</protein>
<gene>
    <name evidence="2" type="ORF">GMARGA_LOCUS20093</name>
</gene>
<organism evidence="2 3">
    <name type="scientific">Gigaspora margarita</name>
    <dbReference type="NCBI Taxonomy" id="4874"/>
    <lineage>
        <taxon>Eukaryota</taxon>
        <taxon>Fungi</taxon>
        <taxon>Fungi incertae sedis</taxon>
        <taxon>Mucoromycota</taxon>
        <taxon>Glomeromycotina</taxon>
        <taxon>Glomeromycetes</taxon>
        <taxon>Diversisporales</taxon>
        <taxon>Gigasporaceae</taxon>
        <taxon>Gigaspora</taxon>
    </lineage>
</organism>
<proteinExistence type="predicted"/>
<feature type="region of interest" description="Disordered" evidence="1">
    <location>
        <begin position="58"/>
        <end position="81"/>
    </location>
</feature>
<evidence type="ECO:0000313" key="2">
    <source>
        <dbReference type="EMBL" id="CAG8783705.1"/>
    </source>
</evidence>
<dbReference type="EMBL" id="CAJVQB010017315">
    <property type="protein sequence ID" value="CAG8783705.1"/>
    <property type="molecule type" value="Genomic_DNA"/>
</dbReference>
<name>A0ABN7VL71_GIGMA</name>
<accession>A0ABN7VL71</accession>
<reference evidence="2 3" key="1">
    <citation type="submission" date="2021-06" db="EMBL/GenBank/DDBJ databases">
        <authorList>
            <person name="Kallberg Y."/>
            <person name="Tangrot J."/>
            <person name="Rosling A."/>
        </authorList>
    </citation>
    <scope>NUCLEOTIDE SEQUENCE [LARGE SCALE GENOMIC DNA]</scope>
    <source>
        <strain evidence="2 3">120-4 pot B 10/14</strain>
    </source>
</reference>
<evidence type="ECO:0000313" key="3">
    <source>
        <dbReference type="Proteomes" id="UP000789901"/>
    </source>
</evidence>